<dbReference type="OrthoDB" id="10637994at2759"/>
<dbReference type="AlphaFoldDB" id="A0A0M0JZQ7"/>
<feature type="compositionally biased region" description="Low complexity" evidence="2">
    <location>
        <begin position="66"/>
        <end position="91"/>
    </location>
</feature>
<feature type="coiled-coil region" evidence="1">
    <location>
        <begin position="159"/>
        <end position="255"/>
    </location>
</feature>
<dbReference type="EMBL" id="JWZX01001844">
    <property type="protein sequence ID" value="KOO32131.1"/>
    <property type="molecule type" value="Genomic_DNA"/>
</dbReference>
<evidence type="ECO:0000313" key="4">
    <source>
        <dbReference type="Proteomes" id="UP000037460"/>
    </source>
</evidence>
<dbReference type="Proteomes" id="UP000037460">
    <property type="component" value="Unassembled WGS sequence"/>
</dbReference>
<feature type="region of interest" description="Disordered" evidence="2">
    <location>
        <begin position="66"/>
        <end position="93"/>
    </location>
</feature>
<evidence type="ECO:0000313" key="3">
    <source>
        <dbReference type="EMBL" id="KOO32131.1"/>
    </source>
</evidence>
<comment type="caution">
    <text evidence="3">The sequence shown here is derived from an EMBL/GenBank/DDBJ whole genome shotgun (WGS) entry which is preliminary data.</text>
</comment>
<sequence>MASFFGSVASLAESVAPQAGLSFDEIIDEVRRLRDENATLRTQVGMLSSIKGGGRANAAQAGAGADAATSSGSADGAPASSVGGASSTSVGPREREHAAAIACLVNEMRCVEASMERVRLTEAVARDELAMRCEELGRALEQRVSQAEQFQRAAVATAQQQSAAKLSALEEQLAAMTEEAARREALADTYGVDHELAEAEQRALAAMAQSEHRAAEARRLHDELRELKLSHAAELLRTETKVAEAEAALASQQQSTAAHESVVRALQGQLVRLSEGFNKQVEEVFALQQQLQAAKASSVDKAIARSWVVNYVESGNTARGDEMLQLMAEWWDFSEADMQRVGLTNAPHPEREYRSGLSWSDAFATFLDDQAKTEDPFARPSPRSPAAPSAPSSMRTAHRNGSQRAPREASLSEAAGAEPSSRARGWLG</sequence>
<proteinExistence type="predicted"/>
<evidence type="ECO:0000256" key="2">
    <source>
        <dbReference type="SAM" id="MobiDB-lite"/>
    </source>
</evidence>
<protein>
    <submittedName>
        <fullName evidence="3">Uncharacterized protein</fullName>
    </submittedName>
</protein>
<accession>A0A0M0JZQ7</accession>
<organism evidence="3 4">
    <name type="scientific">Chrysochromulina tobinii</name>
    <dbReference type="NCBI Taxonomy" id="1460289"/>
    <lineage>
        <taxon>Eukaryota</taxon>
        <taxon>Haptista</taxon>
        <taxon>Haptophyta</taxon>
        <taxon>Prymnesiophyceae</taxon>
        <taxon>Prymnesiales</taxon>
        <taxon>Chrysochromulinaceae</taxon>
        <taxon>Chrysochromulina</taxon>
    </lineage>
</organism>
<keyword evidence="4" id="KW-1185">Reference proteome</keyword>
<keyword evidence="1" id="KW-0175">Coiled coil</keyword>
<feature type="region of interest" description="Disordered" evidence="2">
    <location>
        <begin position="373"/>
        <end position="428"/>
    </location>
</feature>
<name>A0A0M0JZQ7_9EUKA</name>
<gene>
    <name evidence="3" type="ORF">Ctob_007080</name>
</gene>
<reference evidence="4" key="1">
    <citation type="journal article" date="2015" name="PLoS Genet.">
        <title>Genome Sequence and Transcriptome Analyses of Chrysochromulina tobin: Metabolic Tools for Enhanced Algal Fitness in the Prominent Order Prymnesiales (Haptophyceae).</title>
        <authorList>
            <person name="Hovde B.T."/>
            <person name="Deodato C.R."/>
            <person name="Hunsperger H.M."/>
            <person name="Ryken S.A."/>
            <person name="Yost W."/>
            <person name="Jha R.K."/>
            <person name="Patterson J."/>
            <person name="Monnat R.J. Jr."/>
            <person name="Barlow S.B."/>
            <person name="Starkenburg S.R."/>
            <person name="Cattolico R.A."/>
        </authorList>
    </citation>
    <scope>NUCLEOTIDE SEQUENCE</scope>
    <source>
        <strain evidence="4">CCMP291</strain>
    </source>
</reference>
<evidence type="ECO:0000256" key="1">
    <source>
        <dbReference type="SAM" id="Coils"/>
    </source>
</evidence>
<feature type="compositionally biased region" description="Low complexity" evidence="2">
    <location>
        <begin position="378"/>
        <end position="393"/>
    </location>
</feature>